<evidence type="ECO:0000313" key="7">
    <source>
        <dbReference type="Proteomes" id="UP000626370"/>
    </source>
</evidence>
<dbReference type="Pfam" id="PF00126">
    <property type="entry name" value="HTH_1"/>
    <property type="match status" value="1"/>
</dbReference>
<evidence type="ECO:0000256" key="2">
    <source>
        <dbReference type="ARBA" id="ARBA00023015"/>
    </source>
</evidence>
<keyword evidence="3" id="KW-0238">DNA-binding</keyword>
<keyword evidence="7" id="KW-1185">Reference proteome</keyword>
<accession>A0ABQ3IQT4</accession>
<evidence type="ECO:0000256" key="1">
    <source>
        <dbReference type="ARBA" id="ARBA00009437"/>
    </source>
</evidence>
<dbReference type="PRINTS" id="PR00039">
    <property type="entry name" value="HTHLYSR"/>
</dbReference>
<gene>
    <name evidence="6" type="ORF">GCM10011501_21620</name>
</gene>
<evidence type="ECO:0000256" key="4">
    <source>
        <dbReference type="ARBA" id="ARBA00023163"/>
    </source>
</evidence>
<dbReference type="Pfam" id="PF03466">
    <property type="entry name" value="LysR_substrate"/>
    <property type="match status" value="1"/>
</dbReference>
<dbReference type="Gene3D" id="1.10.10.10">
    <property type="entry name" value="Winged helix-like DNA-binding domain superfamily/Winged helix DNA-binding domain"/>
    <property type="match status" value="1"/>
</dbReference>
<keyword evidence="4" id="KW-0804">Transcription</keyword>
<proteinExistence type="inferred from homology"/>
<comment type="similarity">
    <text evidence="1">Belongs to the LysR transcriptional regulatory family.</text>
</comment>
<dbReference type="PANTHER" id="PTHR30126:SF21">
    <property type="entry name" value="TRANSCRIPTIONAL REGULATOR-RELATED"/>
    <property type="match status" value="1"/>
</dbReference>
<dbReference type="InterPro" id="IPR005119">
    <property type="entry name" value="LysR_subst-bd"/>
</dbReference>
<name>A0ABQ3IQT4_9GAMM</name>
<dbReference type="SUPFAM" id="SSF46785">
    <property type="entry name" value="Winged helix' DNA-binding domain"/>
    <property type="match status" value="1"/>
</dbReference>
<keyword evidence="2" id="KW-0805">Transcription regulation</keyword>
<evidence type="ECO:0000259" key="5">
    <source>
        <dbReference type="PROSITE" id="PS50931"/>
    </source>
</evidence>
<dbReference type="PANTHER" id="PTHR30126">
    <property type="entry name" value="HTH-TYPE TRANSCRIPTIONAL REGULATOR"/>
    <property type="match status" value="1"/>
</dbReference>
<dbReference type="RefSeq" id="WP_189378286.1">
    <property type="nucleotide sequence ID" value="NZ_BNAH01000008.1"/>
</dbReference>
<sequence>MDIELAKTFLSIMSSGTFIEAAKRLNVTQTTITARIKTLESHLNCQLFIRNRSGAKLTREGEVFVNHALKLVQTWEQAKSHLNLPKGKIDTISIGADISLWNPLMVDWMSAFTLNAPELHINNEVTDTEKLVSLLEKDILDIILIHTPCYFSGFTVEQVVEEKLIHVCVPNNSSPDLFIDWGSEFKRNFDATLPQKRQAALTFNLGPLALKFMLKNGGNGYFRTRVVADYLANGALEQVKESPEFSYPIYISYRASKHSTSLNKAIISLKNSLTHNNKWQV</sequence>
<dbReference type="Proteomes" id="UP000626370">
    <property type="component" value="Unassembled WGS sequence"/>
</dbReference>
<evidence type="ECO:0000313" key="6">
    <source>
        <dbReference type="EMBL" id="GHE91849.1"/>
    </source>
</evidence>
<organism evidence="6 7">
    <name type="scientific">Thalassotalea profundi</name>
    <dbReference type="NCBI Taxonomy" id="2036687"/>
    <lineage>
        <taxon>Bacteria</taxon>
        <taxon>Pseudomonadati</taxon>
        <taxon>Pseudomonadota</taxon>
        <taxon>Gammaproteobacteria</taxon>
        <taxon>Alteromonadales</taxon>
        <taxon>Colwelliaceae</taxon>
        <taxon>Thalassotalea</taxon>
    </lineage>
</organism>
<evidence type="ECO:0000256" key="3">
    <source>
        <dbReference type="ARBA" id="ARBA00023125"/>
    </source>
</evidence>
<dbReference type="EMBL" id="BNAH01000008">
    <property type="protein sequence ID" value="GHE91849.1"/>
    <property type="molecule type" value="Genomic_DNA"/>
</dbReference>
<comment type="caution">
    <text evidence="6">The sequence shown here is derived from an EMBL/GenBank/DDBJ whole genome shotgun (WGS) entry which is preliminary data.</text>
</comment>
<dbReference type="InterPro" id="IPR036390">
    <property type="entry name" value="WH_DNA-bd_sf"/>
</dbReference>
<dbReference type="PROSITE" id="PS50931">
    <property type="entry name" value="HTH_LYSR"/>
    <property type="match status" value="1"/>
</dbReference>
<feature type="domain" description="HTH lysR-type" evidence="5">
    <location>
        <begin position="1"/>
        <end position="58"/>
    </location>
</feature>
<dbReference type="InterPro" id="IPR036388">
    <property type="entry name" value="WH-like_DNA-bd_sf"/>
</dbReference>
<protein>
    <submittedName>
        <fullName evidence="6">Transcriptional regulator</fullName>
    </submittedName>
</protein>
<reference evidence="7" key="1">
    <citation type="journal article" date="2019" name="Int. J. Syst. Evol. Microbiol.">
        <title>The Global Catalogue of Microorganisms (GCM) 10K type strain sequencing project: providing services to taxonomists for standard genome sequencing and annotation.</title>
        <authorList>
            <consortium name="The Broad Institute Genomics Platform"/>
            <consortium name="The Broad Institute Genome Sequencing Center for Infectious Disease"/>
            <person name="Wu L."/>
            <person name="Ma J."/>
        </authorList>
    </citation>
    <scope>NUCLEOTIDE SEQUENCE [LARGE SCALE GENOMIC DNA]</scope>
    <source>
        <strain evidence="7">CGMCC 1.15922</strain>
    </source>
</reference>
<dbReference type="Gene3D" id="3.40.190.10">
    <property type="entry name" value="Periplasmic binding protein-like II"/>
    <property type="match status" value="2"/>
</dbReference>
<dbReference type="SUPFAM" id="SSF53850">
    <property type="entry name" value="Periplasmic binding protein-like II"/>
    <property type="match status" value="1"/>
</dbReference>
<dbReference type="InterPro" id="IPR000847">
    <property type="entry name" value="LysR_HTH_N"/>
</dbReference>